<dbReference type="KEGG" id="rhoz:GXP67_24060"/>
<gene>
    <name evidence="1" type="ORF">GXP67_24060</name>
</gene>
<protein>
    <recommendedName>
        <fullName evidence="3">Right-handed parallel beta-helix repeat-containing protein</fullName>
    </recommendedName>
</protein>
<organism evidence="1 2">
    <name type="scientific">Rhodocytophaga rosea</name>
    <dbReference type="NCBI Taxonomy" id="2704465"/>
    <lineage>
        <taxon>Bacteria</taxon>
        <taxon>Pseudomonadati</taxon>
        <taxon>Bacteroidota</taxon>
        <taxon>Cytophagia</taxon>
        <taxon>Cytophagales</taxon>
        <taxon>Rhodocytophagaceae</taxon>
        <taxon>Rhodocytophaga</taxon>
    </lineage>
</organism>
<accession>A0A6C0GN98</accession>
<sequence length="446" mass="49368">MLISVWACTPDEEIITTDANARLTFSENAVVFDTIFSGIETITRRLTVYNPNKKALSIDQIYIGNSSESSYDIIINGRPLADAGNIRLLGGDSLLVLVKARITPRNDTLPFVVYDSLMFETNSNVQNIKLLAWGQDAHFIRYKDTFNCNITWVPGKPYVLLDSMVIKPGCTLTINPGTQVYSFTKAHLIIQGTLDVQGTPQQPVIFADFQKLKENAPGQWGGIVFEPSSTNNHIYGAEIRNATIGLDVRISDADTLPDIKVENTIIKNMLETAVSALNSDISLTNVVLTNCINTLFAGQGGGNYSFRHCTLANYNYEFGRELPAIVMNNTYRANDKEITNPLKWNLQNSIIWGNLLGEILFSINPAIDFEVASSHNILKTQIQTIFQGNNNLLNVKDKPLFADPTILDFMPEPLSPLIDAGRNIGVVNDVTGKERDETPDIGAYEL</sequence>
<name>A0A6C0GN98_9BACT</name>
<dbReference type="NCBIfam" id="NF041518">
    <property type="entry name" value="choice_anch_Q"/>
    <property type="match status" value="1"/>
</dbReference>
<dbReference type="InterPro" id="IPR012334">
    <property type="entry name" value="Pectin_lyas_fold"/>
</dbReference>
<dbReference type="Gene3D" id="2.160.20.10">
    <property type="entry name" value="Single-stranded right-handed beta-helix, Pectin lyase-like"/>
    <property type="match status" value="1"/>
</dbReference>
<dbReference type="InterPro" id="IPR011050">
    <property type="entry name" value="Pectin_lyase_fold/virulence"/>
</dbReference>
<reference evidence="1 2" key="1">
    <citation type="submission" date="2020-01" db="EMBL/GenBank/DDBJ databases">
        <authorList>
            <person name="Kim M.K."/>
        </authorList>
    </citation>
    <scope>NUCLEOTIDE SEQUENCE [LARGE SCALE GENOMIC DNA]</scope>
    <source>
        <strain evidence="1 2">172606-1</strain>
    </source>
</reference>
<dbReference type="AlphaFoldDB" id="A0A6C0GN98"/>
<keyword evidence="2" id="KW-1185">Reference proteome</keyword>
<dbReference type="EMBL" id="CP048222">
    <property type="protein sequence ID" value="QHT69499.1"/>
    <property type="molecule type" value="Genomic_DNA"/>
</dbReference>
<dbReference type="SUPFAM" id="SSF51126">
    <property type="entry name" value="Pectin lyase-like"/>
    <property type="match status" value="1"/>
</dbReference>
<dbReference type="Proteomes" id="UP000480178">
    <property type="component" value="Chromosome"/>
</dbReference>
<evidence type="ECO:0008006" key="3">
    <source>
        <dbReference type="Google" id="ProtNLM"/>
    </source>
</evidence>
<dbReference type="RefSeq" id="WP_162445488.1">
    <property type="nucleotide sequence ID" value="NZ_CP048222.1"/>
</dbReference>
<evidence type="ECO:0000313" key="2">
    <source>
        <dbReference type="Proteomes" id="UP000480178"/>
    </source>
</evidence>
<dbReference type="InterPro" id="IPR059226">
    <property type="entry name" value="Choice_anch_Q_dom"/>
</dbReference>
<evidence type="ECO:0000313" key="1">
    <source>
        <dbReference type="EMBL" id="QHT69499.1"/>
    </source>
</evidence>
<proteinExistence type="predicted"/>